<proteinExistence type="predicted"/>
<accession>A0A154P3S1</accession>
<dbReference type="OrthoDB" id="7677010at2759"/>
<keyword evidence="1" id="KW-1133">Transmembrane helix</keyword>
<dbReference type="EMBL" id="KQ434796">
    <property type="protein sequence ID" value="KZC05780.1"/>
    <property type="molecule type" value="Genomic_DNA"/>
</dbReference>
<keyword evidence="1" id="KW-0472">Membrane</keyword>
<reference evidence="2 3" key="1">
    <citation type="submission" date="2015-07" db="EMBL/GenBank/DDBJ databases">
        <title>The genome of Dufourea novaeangliae.</title>
        <authorList>
            <person name="Pan H."/>
            <person name="Kapheim K."/>
        </authorList>
    </citation>
    <scope>NUCLEOTIDE SEQUENCE [LARGE SCALE GENOMIC DNA]</scope>
    <source>
        <strain evidence="2">0120121106</strain>
        <tissue evidence="2">Whole body</tissue>
    </source>
</reference>
<protein>
    <submittedName>
        <fullName evidence="2">Uncharacterized protein</fullName>
    </submittedName>
</protein>
<gene>
    <name evidence="2" type="ORF">WN55_04720</name>
</gene>
<keyword evidence="3" id="KW-1185">Reference proteome</keyword>
<sequence length="238" mass="27228">MLKGRKPRFAGLQSTDNPLGIDRNDVTKRFHTVSRLSPRDCSQLNACLLYSVDGSKNGPPLLFRHASMQRIRHCCQNLNLFPYLLYSFENSKSHPIARKVHLYFGLILQGVTARIFVLYKTIRQSLVRGIRQDDHQQQLQESTDVSNATSKATVRIERFGRRKRNKQCPLFLTVAIYFAPLILLCQTIGLLGLMVLSKYTPGFIFLTSALLFLGCISLKILFHETVEHTAKYEKNKVQ</sequence>
<feature type="transmembrane region" description="Helical" evidence="1">
    <location>
        <begin position="170"/>
        <end position="196"/>
    </location>
</feature>
<organism evidence="2 3">
    <name type="scientific">Dufourea novaeangliae</name>
    <name type="common">Sweat bee</name>
    <dbReference type="NCBI Taxonomy" id="178035"/>
    <lineage>
        <taxon>Eukaryota</taxon>
        <taxon>Metazoa</taxon>
        <taxon>Ecdysozoa</taxon>
        <taxon>Arthropoda</taxon>
        <taxon>Hexapoda</taxon>
        <taxon>Insecta</taxon>
        <taxon>Pterygota</taxon>
        <taxon>Neoptera</taxon>
        <taxon>Endopterygota</taxon>
        <taxon>Hymenoptera</taxon>
        <taxon>Apocrita</taxon>
        <taxon>Aculeata</taxon>
        <taxon>Apoidea</taxon>
        <taxon>Anthophila</taxon>
        <taxon>Halictidae</taxon>
        <taxon>Rophitinae</taxon>
        <taxon>Dufourea</taxon>
    </lineage>
</organism>
<feature type="transmembrane region" description="Helical" evidence="1">
    <location>
        <begin position="202"/>
        <end position="222"/>
    </location>
</feature>
<evidence type="ECO:0000313" key="2">
    <source>
        <dbReference type="EMBL" id="KZC05780.1"/>
    </source>
</evidence>
<dbReference type="Proteomes" id="UP000076502">
    <property type="component" value="Unassembled WGS sequence"/>
</dbReference>
<evidence type="ECO:0000256" key="1">
    <source>
        <dbReference type="SAM" id="Phobius"/>
    </source>
</evidence>
<keyword evidence="1" id="KW-0812">Transmembrane</keyword>
<dbReference type="AlphaFoldDB" id="A0A154P3S1"/>
<evidence type="ECO:0000313" key="3">
    <source>
        <dbReference type="Proteomes" id="UP000076502"/>
    </source>
</evidence>
<name>A0A154P3S1_DUFNO</name>